<evidence type="ECO:0000313" key="4">
    <source>
        <dbReference type="EMBL" id="OAI12205.1"/>
    </source>
</evidence>
<evidence type="ECO:0000313" key="5">
    <source>
        <dbReference type="Proteomes" id="UP000077628"/>
    </source>
</evidence>
<dbReference type="STRING" id="702114.A1355_14560"/>
<dbReference type="Pfam" id="PF04353">
    <property type="entry name" value="Rsd_AlgQ"/>
    <property type="match status" value="1"/>
</dbReference>
<dbReference type="GO" id="GO:0006355">
    <property type="term" value="P:regulation of DNA-templated transcription"/>
    <property type="evidence" value="ECO:0007669"/>
    <property type="project" value="InterPro"/>
</dbReference>
<evidence type="ECO:0000256" key="2">
    <source>
        <dbReference type="ARBA" id="ARBA00023163"/>
    </source>
</evidence>
<name>A0A177N2U6_9GAMM</name>
<accession>A0A177N2U6</accession>
<protein>
    <submittedName>
        <fullName evidence="4">Regulator</fullName>
    </submittedName>
</protein>
<dbReference type="InterPro" id="IPR007448">
    <property type="entry name" value="Sigma70_reg_Rsd_AlgQ"/>
</dbReference>
<dbReference type="Proteomes" id="UP000077628">
    <property type="component" value="Unassembled WGS sequence"/>
</dbReference>
<organism evidence="4 5">
    <name type="scientific">Methylomonas koyamae</name>
    <dbReference type="NCBI Taxonomy" id="702114"/>
    <lineage>
        <taxon>Bacteria</taxon>
        <taxon>Pseudomonadati</taxon>
        <taxon>Pseudomonadota</taxon>
        <taxon>Gammaproteobacteria</taxon>
        <taxon>Methylococcales</taxon>
        <taxon>Methylococcaceae</taxon>
        <taxon>Methylomonas</taxon>
    </lineage>
</organism>
<dbReference type="OrthoDB" id="5567237at2"/>
<gene>
    <name evidence="4" type="ORF">A1355_14560</name>
</gene>
<proteinExistence type="inferred from homology"/>
<keyword evidence="5" id="KW-1185">Reference proteome</keyword>
<keyword evidence="2 3" id="KW-0804">Transcription</keyword>
<dbReference type="InterPro" id="IPR038309">
    <property type="entry name" value="Rsd/AlgQ_sf"/>
</dbReference>
<evidence type="ECO:0000256" key="1">
    <source>
        <dbReference type="ARBA" id="ARBA00023015"/>
    </source>
</evidence>
<reference evidence="5" key="1">
    <citation type="submission" date="2016-03" db="EMBL/GenBank/DDBJ databases">
        <authorList>
            <person name="Heylen K."/>
            <person name="De Vos P."/>
            <person name="Vekeman B."/>
        </authorList>
    </citation>
    <scope>NUCLEOTIDE SEQUENCE [LARGE SCALE GENOMIC DNA]</scope>
    <source>
        <strain evidence="5">R-45383</strain>
    </source>
</reference>
<evidence type="ECO:0000256" key="3">
    <source>
        <dbReference type="RuleBase" id="RU004409"/>
    </source>
</evidence>
<dbReference type="Gene3D" id="1.20.120.1370">
    <property type="entry name" value="Regulator of RNA polymerase sigma(70) subunit, domain 4"/>
    <property type="match status" value="1"/>
</dbReference>
<sequence length="141" mass="16100">MTETTSTHLHWVEALREERSALWSLYCQIAEMKPFSDAGQVRPMLSQFSQLLIDYVSLGHFGIYEHVLSDAKGASELLSYAGKIYPVYSNTTESAVTFSERYDDGRRNFKTDNLASDLSELGEHLAERMELEDRLCSMLLH</sequence>
<dbReference type="AlphaFoldDB" id="A0A177N2U6"/>
<comment type="similarity">
    <text evidence="3">Belongs to the Rsd/AlgQ family.</text>
</comment>
<comment type="caution">
    <text evidence="4">The sequence shown here is derived from an EMBL/GenBank/DDBJ whole genome shotgun (WGS) entry which is preliminary data.</text>
</comment>
<keyword evidence="1 3" id="KW-0805">Transcription regulation</keyword>
<dbReference type="EMBL" id="LUUK01000221">
    <property type="protein sequence ID" value="OAI12205.1"/>
    <property type="molecule type" value="Genomic_DNA"/>
</dbReference>